<feature type="transmembrane region" description="Helical" evidence="1">
    <location>
        <begin position="306"/>
        <end position="328"/>
    </location>
</feature>
<accession>A0A7V4WVT3</accession>
<sequence>MRRRLTEHLLSILVITLLAAGVFWYLRAQNEQKPTPAEKQLGPLLELPFAEYDDPFHTALLRDLLDLYRPGRSAENDSLLSLLLKTREQKLVKELTRSHLQQKLTWPKLGQLSLMYGQFIWVYVLVLFLTYYGVQTVAVMRFVRKKQERESYLYALWQLLSAKPFSGGAQKTLKAVRQAVSLLIKAALRGLLYFILFSPAYVIAYSLRTRIDTDTVFFMIVLGVFSNGLLINYANKFYTFLVSESRKGYVLTAMVKNLSTDYSHHKKRGIPYRAIFALRKHFGAHVFQHIFINSRYQYLATFKEQASFLITGLIIIEMALNIHGHLGYELLQQLLYQNYEIVLVIILFIFYLVKLTEMATDWFIERLARVYENKI</sequence>
<gene>
    <name evidence="2" type="ORF">ENK44_10850</name>
</gene>
<keyword evidence="1" id="KW-0472">Membrane</keyword>
<dbReference type="Proteomes" id="UP000885779">
    <property type="component" value="Unassembled WGS sequence"/>
</dbReference>
<comment type="caution">
    <text evidence="2">The sequence shown here is derived from an EMBL/GenBank/DDBJ whole genome shotgun (WGS) entry which is preliminary data.</text>
</comment>
<feature type="transmembrane region" description="Helical" evidence="1">
    <location>
        <begin position="186"/>
        <end position="204"/>
    </location>
</feature>
<feature type="transmembrane region" description="Helical" evidence="1">
    <location>
        <begin position="120"/>
        <end position="143"/>
    </location>
</feature>
<keyword evidence="1" id="KW-0812">Transmembrane</keyword>
<feature type="transmembrane region" description="Helical" evidence="1">
    <location>
        <begin position="334"/>
        <end position="353"/>
    </location>
</feature>
<feature type="transmembrane region" description="Helical" evidence="1">
    <location>
        <begin position="9"/>
        <end position="26"/>
    </location>
</feature>
<protein>
    <recommendedName>
        <fullName evidence="3">ABC transporter permease</fullName>
    </recommendedName>
</protein>
<evidence type="ECO:0008006" key="3">
    <source>
        <dbReference type="Google" id="ProtNLM"/>
    </source>
</evidence>
<dbReference type="AlphaFoldDB" id="A0A7V4WVT3"/>
<dbReference type="EMBL" id="DRQG01000103">
    <property type="protein sequence ID" value="HGY56193.1"/>
    <property type="molecule type" value="Genomic_DNA"/>
</dbReference>
<evidence type="ECO:0000313" key="2">
    <source>
        <dbReference type="EMBL" id="HGY56193.1"/>
    </source>
</evidence>
<proteinExistence type="predicted"/>
<organism evidence="2">
    <name type="scientific">Caldithrix abyssi</name>
    <dbReference type="NCBI Taxonomy" id="187145"/>
    <lineage>
        <taxon>Bacteria</taxon>
        <taxon>Pseudomonadati</taxon>
        <taxon>Calditrichota</taxon>
        <taxon>Calditrichia</taxon>
        <taxon>Calditrichales</taxon>
        <taxon>Calditrichaceae</taxon>
        <taxon>Caldithrix</taxon>
    </lineage>
</organism>
<keyword evidence="1" id="KW-1133">Transmembrane helix</keyword>
<evidence type="ECO:0000256" key="1">
    <source>
        <dbReference type="SAM" id="Phobius"/>
    </source>
</evidence>
<reference evidence="2" key="1">
    <citation type="journal article" date="2020" name="mSystems">
        <title>Genome- and Community-Level Interaction Insights into Carbon Utilization and Element Cycling Functions of Hydrothermarchaeota in Hydrothermal Sediment.</title>
        <authorList>
            <person name="Zhou Z."/>
            <person name="Liu Y."/>
            <person name="Xu W."/>
            <person name="Pan J."/>
            <person name="Luo Z.H."/>
            <person name="Li M."/>
        </authorList>
    </citation>
    <scope>NUCLEOTIDE SEQUENCE [LARGE SCALE GENOMIC DNA]</scope>
    <source>
        <strain evidence="2">HyVt-577</strain>
    </source>
</reference>
<name>A0A7V4WVT3_CALAY</name>
<feature type="transmembrane region" description="Helical" evidence="1">
    <location>
        <begin position="216"/>
        <end position="234"/>
    </location>
</feature>